<proteinExistence type="predicted"/>
<evidence type="ECO:0000256" key="2">
    <source>
        <dbReference type="ARBA" id="ARBA00004777"/>
    </source>
</evidence>
<dbReference type="InterPro" id="IPR003171">
    <property type="entry name" value="Mehydrof_redctse-like"/>
</dbReference>
<dbReference type="PROSITE" id="PS50970">
    <property type="entry name" value="HCY"/>
    <property type="match status" value="1"/>
</dbReference>
<gene>
    <name evidence="11" type="ORF">U7230_13355</name>
</gene>
<dbReference type="EMBL" id="CP141615">
    <property type="protein sequence ID" value="WRP17056.1"/>
    <property type="molecule type" value="Genomic_DNA"/>
</dbReference>
<feature type="region of interest" description="Disordered" evidence="9">
    <location>
        <begin position="331"/>
        <end position="366"/>
    </location>
</feature>
<keyword evidence="5 8" id="KW-0808">Transferase</keyword>
<name>A0ABZ1BX02_9FIRM</name>
<keyword evidence="6" id="KW-0274">FAD</keyword>
<dbReference type="CDD" id="cd00537">
    <property type="entry name" value="MTHFR"/>
    <property type="match status" value="1"/>
</dbReference>
<evidence type="ECO:0000256" key="4">
    <source>
        <dbReference type="ARBA" id="ARBA00022630"/>
    </source>
</evidence>
<keyword evidence="12" id="KW-1185">Reference proteome</keyword>
<keyword evidence="4" id="KW-0285">Flavoprotein</keyword>
<comment type="cofactor">
    <cofactor evidence="8">
        <name>Zn(2+)</name>
        <dbReference type="ChEBI" id="CHEBI:29105"/>
    </cofactor>
</comment>
<dbReference type="SUPFAM" id="SSF82282">
    <property type="entry name" value="Homocysteine S-methyltransferase"/>
    <property type="match status" value="1"/>
</dbReference>
<evidence type="ECO:0000256" key="1">
    <source>
        <dbReference type="ARBA" id="ARBA00001974"/>
    </source>
</evidence>
<evidence type="ECO:0000259" key="10">
    <source>
        <dbReference type="PROSITE" id="PS50970"/>
    </source>
</evidence>
<evidence type="ECO:0000256" key="8">
    <source>
        <dbReference type="PROSITE-ProRule" id="PRU00333"/>
    </source>
</evidence>
<dbReference type="RefSeq" id="WP_324716328.1">
    <property type="nucleotide sequence ID" value="NZ_CP141615.1"/>
</dbReference>
<dbReference type="Pfam" id="PF02219">
    <property type="entry name" value="MTHFR"/>
    <property type="match status" value="1"/>
</dbReference>
<dbReference type="SUPFAM" id="SSF51730">
    <property type="entry name" value="FAD-linked oxidoreductase"/>
    <property type="match status" value="1"/>
</dbReference>
<feature type="binding site" evidence="8">
    <location>
        <position position="282"/>
    </location>
    <ligand>
        <name>Zn(2+)</name>
        <dbReference type="ChEBI" id="CHEBI:29105"/>
    </ligand>
</feature>
<evidence type="ECO:0000313" key="12">
    <source>
        <dbReference type="Proteomes" id="UP001332192"/>
    </source>
</evidence>
<reference evidence="11 12" key="1">
    <citation type="journal article" date="2024" name="Front. Microbiol.">
        <title>Novel thermophilic genera Geochorda gen. nov. and Carboxydochorda gen. nov. from the deep terrestrial subsurface reveal the ecophysiological diversity in the class Limnochordia.</title>
        <authorList>
            <person name="Karnachuk O.V."/>
            <person name="Lukina A.P."/>
            <person name="Avakyan M.R."/>
            <person name="Kadnikov V.V."/>
            <person name="Begmatov S."/>
            <person name="Beletsky A.V."/>
            <person name="Vlasova K.G."/>
            <person name="Novikov A.A."/>
            <person name="Shcherbakova V.A."/>
            <person name="Mardanov A.V."/>
            <person name="Ravin N.V."/>
        </authorList>
    </citation>
    <scope>NUCLEOTIDE SEQUENCE [LARGE SCALE GENOMIC DNA]</scope>
    <source>
        <strain evidence="11 12">L945</strain>
    </source>
</reference>
<keyword evidence="8" id="KW-0479">Metal-binding</keyword>
<keyword evidence="8" id="KW-0862">Zinc</keyword>
<evidence type="ECO:0000256" key="9">
    <source>
        <dbReference type="SAM" id="MobiDB-lite"/>
    </source>
</evidence>
<dbReference type="Proteomes" id="UP001332192">
    <property type="component" value="Chromosome"/>
</dbReference>
<comment type="cofactor">
    <cofactor evidence="1">
        <name>FAD</name>
        <dbReference type="ChEBI" id="CHEBI:57692"/>
    </cofactor>
</comment>
<dbReference type="InterPro" id="IPR003726">
    <property type="entry name" value="HCY_dom"/>
</dbReference>
<keyword evidence="3 8" id="KW-0489">Methyltransferase</keyword>
<dbReference type="InterPro" id="IPR036589">
    <property type="entry name" value="HCY_dom_sf"/>
</dbReference>
<feature type="binding site" evidence="8">
    <location>
        <position position="213"/>
    </location>
    <ligand>
        <name>Zn(2+)</name>
        <dbReference type="ChEBI" id="CHEBI:29105"/>
    </ligand>
</feature>
<accession>A0ABZ1BX02</accession>
<feature type="domain" description="Hcy-binding" evidence="10">
    <location>
        <begin position="1"/>
        <end position="296"/>
    </location>
</feature>
<dbReference type="PANTHER" id="PTHR11103:SF18">
    <property type="entry name" value="SLR1189 PROTEIN"/>
    <property type="match status" value="1"/>
</dbReference>
<dbReference type="Gene3D" id="3.20.20.220">
    <property type="match status" value="1"/>
</dbReference>
<feature type="binding site" evidence="8">
    <location>
        <position position="281"/>
    </location>
    <ligand>
        <name>Zn(2+)</name>
        <dbReference type="ChEBI" id="CHEBI:29105"/>
    </ligand>
</feature>
<evidence type="ECO:0000256" key="6">
    <source>
        <dbReference type="ARBA" id="ARBA00022827"/>
    </source>
</evidence>
<dbReference type="PANTHER" id="PTHR11103">
    <property type="entry name" value="SLR1189 PROTEIN"/>
    <property type="match status" value="1"/>
</dbReference>
<comment type="pathway">
    <text evidence="2">One-carbon metabolism; tetrahydrofolate interconversion.</text>
</comment>
<evidence type="ECO:0000256" key="3">
    <source>
        <dbReference type="ARBA" id="ARBA00022603"/>
    </source>
</evidence>
<sequence length="674" mass="70717">MSFEQALASGRILLADGAMGTLLYARGAPLEGSFDALNLTNPDLVRGVHLDYILAGAELVTTNTFGANRVRLAAHGLEDQVRAINLAGVKIARAARETAGVPVLIAGDVGPTGRPLAPIGALSEQAALDAFREQVDALLAGGVDLFIIETMSDPRELVLAVRAAREASKLPVIAEMSFSSEGRTLLGASPKEAADALAELASELRPEVIGVNCGSGPAPVLDAVRALREAGGPFQRFSAMPNAGLPTVVGGRFVYVAIPEYFGEFARRFAGEPGMQVIGGCCGTTPDHIRAMRQALDALGHTLPPDWAQALQGMQGTPRVERQRALEAGGAGSRMVVVSPPGAPYEGRPVPAGREPAGVAGREEGAERGGSGLALALGRRFVISVELDPPRGPVVQKLLGGARSIRDSGADAVNVGDSPMAQVRMSSLAAAHLIQAETGIETILHFTTRDRNLMGIQADLLGAHAMGIRNILALTGDPPGLGNYAHASAVYDIDSIGLVRVLAQLNQGVDVAGRSIGQATQFLIGVALSPAARDLDTEIERFRKKVEAAAHFAMTQPLFELDPLLRVLDRLGGAPIPLLLGVLPLRSYQHAEYLHHEVPGISIPERIRRALEKARDAAEQVGMEVALQVAVEASPYVAGVYVVPSFGRYEQACELVRAIRQHVKKPAAGEASGG</sequence>
<organism evidence="11 12">
    <name type="scientific">Carboxydichorda subterranea</name>
    <dbReference type="NCBI Taxonomy" id="3109565"/>
    <lineage>
        <taxon>Bacteria</taxon>
        <taxon>Bacillati</taxon>
        <taxon>Bacillota</taxon>
        <taxon>Limnochordia</taxon>
        <taxon>Limnochordales</taxon>
        <taxon>Geochordaceae</taxon>
        <taxon>Carboxydichorda</taxon>
    </lineage>
</organism>
<protein>
    <submittedName>
        <fullName evidence="11">Bifunctional homocysteine S-methyltransferase/methylenetetrahydrofolate reductase</fullName>
    </submittedName>
</protein>
<keyword evidence="7" id="KW-0560">Oxidoreductase</keyword>
<feature type="compositionally biased region" description="Low complexity" evidence="9">
    <location>
        <begin position="349"/>
        <end position="360"/>
    </location>
</feature>
<evidence type="ECO:0000256" key="5">
    <source>
        <dbReference type="ARBA" id="ARBA00022679"/>
    </source>
</evidence>
<dbReference type="InterPro" id="IPR029041">
    <property type="entry name" value="FAD-linked_oxidoreductase-like"/>
</dbReference>
<dbReference type="Pfam" id="PF02574">
    <property type="entry name" value="S-methyl_trans"/>
    <property type="match status" value="1"/>
</dbReference>
<dbReference type="Gene3D" id="3.20.20.330">
    <property type="entry name" value="Homocysteine-binding-like domain"/>
    <property type="match status" value="1"/>
</dbReference>
<evidence type="ECO:0000313" key="11">
    <source>
        <dbReference type="EMBL" id="WRP17056.1"/>
    </source>
</evidence>
<evidence type="ECO:0000256" key="7">
    <source>
        <dbReference type="ARBA" id="ARBA00023002"/>
    </source>
</evidence>